<dbReference type="Pfam" id="PF01344">
    <property type="entry name" value="Kelch_1"/>
    <property type="match status" value="1"/>
</dbReference>
<dbReference type="PROSITE" id="PS50022">
    <property type="entry name" value="FA58C_3"/>
    <property type="match status" value="1"/>
</dbReference>
<dbReference type="InterPro" id="IPR037293">
    <property type="entry name" value="Gal_Oxidase_central_sf"/>
</dbReference>
<evidence type="ECO:0000313" key="2">
    <source>
        <dbReference type="EMBL" id="OGE56012.1"/>
    </source>
</evidence>
<dbReference type="InterPro" id="IPR013783">
    <property type="entry name" value="Ig-like_fold"/>
</dbReference>
<reference evidence="2 3" key="1">
    <citation type="journal article" date="2016" name="Sci. Rep.">
        <title>Penicillium arizonense, a new, genome sequenced fungal species, reveals a high chemical diversity in secreted metabolites.</title>
        <authorList>
            <person name="Grijseels S."/>
            <person name="Nielsen J.C."/>
            <person name="Randelovic M."/>
            <person name="Nielsen J."/>
            <person name="Nielsen K.F."/>
            <person name="Workman M."/>
            <person name="Frisvad J.C."/>
        </authorList>
    </citation>
    <scope>NUCLEOTIDE SEQUENCE [LARGE SCALE GENOMIC DNA]</scope>
    <source>
        <strain evidence="2 3">CBS 141311</strain>
    </source>
</reference>
<dbReference type="Gene3D" id="2.60.120.260">
    <property type="entry name" value="Galactose-binding domain-like"/>
    <property type="match status" value="1"/>
</dbReference>
<dbReference type="Proteomes" id="UP000177622">
    <property type="component" value="Unassembled WGS sequence"/>
</dbReference>
<keyword evidence="3" id="KW-1185">Reference proteome</keyword>
<dbReference type="InterPro" id="IPR015202">
    <property type="entry name" value="GO-like_E_set"/>
</dbReference>
<proteinExistence type="predicted"/>
<dbReference type="Gene3D" id="2.130.10.80">
    <property type="entry name" value="Galactose oxidase/kelch, beta-propeller"/>
    <property type="match status" value="1"/>
</dbReference>
<dbReference type="RefSeq" id="XP_022491441.1">
    <property type="nucleotide sequence ID" value="XM_022628360.1"/>
</dbReference>
<dbReference type="UniPathway" id="UPA00280"/>
<dbReference type="GeneID" id="34573094"/>
<dbReference type="SUPFAM" id="SSF49785">
    <property type="entry name" value="Galactose-binding domain-like"/>
    <property type="match status" value="1"/>
</dbReference>
<dbReference type="InterPro" id="IPR011043">
    <property type="entry name" value="Gal_Oxase/kelch_b-propeller"/>
</dbReference>
<dbReference type="InterPro" id="IPR014756">
    <property type="entry name" value="Ig_E-set"/>
</dbReference>
<dbReference type="EMBL" id="LXJU01000003">
    <property type="protein sequence ID" value="OGE56012.1"/>
    <property type="molecule type" value="Genomic_DNA"/>
</dbReference>
<sequence>MKLDWRVAVFLLGTARARDMSELEALYREGLTPDTAIIDGAEVATLSQPLPQGREINRASWTANCTTVTSGHNCSQAFDGDSKTYWQSASSGNSQNITIDLGTQNYAVSGLTVVPRQDEATALIEQHQIFLSVDNKTWDQVAYGTWWPDQSQKLSAFQPRKARYVRLTAPATNGIAIADIRVYESEFIAPDATLGAWGPTIDFPLVPVSGAVDASSGEVVAWSSWGYKIFTGGKGGKTQTATWNGKAKSVTRRSVTNTQHDMFCTGISMDVDGKFVVTGGNDGSQTSIYNTTVRDWFKGGSLYEFRGYQASTILSDGRIFLIGGSFQGGVGAKNGEVYDTKTEKWSKLDNALSSAMLTQDQRTYRQDNHGWIFGWTNGSAFQAGPSVQMNWYGTSGNGTTAPAGNRTGDADAMCGNAVMYDQGKILTFGGSPWYETSEATNNAAIITIDKVNQSASVLPNAGGGMNYKRTFHSSVVLPDGSVFVHGGQVVGLPFNESQAQMTPELFIPDTNAANGGTWVKQQKNSVVRVYHSISLLLQDGTVFTGGGGLCGDCDANHFDGQIYTPAYLLKPDGSLRDRPNIKTVTSGPVKPGGSVEVTTDGPVDSQASIIRYSSNTHTVDTDQRRIAVQLNQSGENKYTFNIPAEPGIALPGYYMLFVLKDGTPSHSVNVKVAAA</sequence>
<dbReference type="InterPro" id="IPR006652">
    <property type="entry name" value="Kelch_1"/>
</dbReference>
<dbReference type="CDD" id="cd02851">
    <property type="entry name" value="E_set_GO_C"/>
    <property type="match status" value="1"/>
</dbReference>
<dbReference type="Pfam" id="PF09118">
    <property type="entry name" value="GO-like_E_set"/>
    <property type="match status" value="1"/>
</dbReference>
<organism evidence="2 3">
    <name type="scientific">Penicillium arizonense</name>
    <dbReference type="NCBI Taxonomy" id="1835702"/>
    <lineage>
        <taxon>Eukaryota</taxon>
        <taxon>Fungi</taxon>
        <taxon>Dikarya</taxon>
        <taxon>Ascomycota</taxon>
        <taxon>Pezizomycotina</taxon>
        <taxon>Eurotiomycetes</taxon>
        <taxon>Eurotiomycetidae</taxon>
        <taxon>Eurotiales</taxon>
        <taxon>Aspergillaceae</taxon>
        <taxon>Penicillium</taxon>
    </lineage>
</organism>
<dbReference type="InterPro" id="IPR008979">
    <property type="entry name" value="Galactose-bd-like_sf"/>
</dbReference>
<dbReference type="PANTHER" id="PTHR32208">
    <property type="entry name" value="SECRETED PROTEIN-RELATED"/>
    <property type="match status" value="1"/>
</dbReference>
<gene>
    <name evidence="2" type="ORF">PENARI_c003G05161</name>
</gene>
<dbReference type="Gene3D" id="2.60.40.10">
    <property type="entry name" value="Immunoglobulins"/>
    <property type="match status" value="1"/>
</dbReference>
<dbReference type="InterPro" id="IPR000421">
    <property type="entry name" value="FA58C"/>
</dbReference>
<accession>A0A1F5LS27</accession>
<comment type="caution">
    <text evidence="2">The sequence shown here is derived from an EMBL/GenBank/DDBJ whole genome shotgun (WGS) entry which is preliminary data.</text>
</comment>
<dbReference type="PANTHER" id="PTHR32208:SF68">
    <property type="entry name" value="GALACTOSE OXIDASE"/>
    <property type="match status" value="1"/>
</dbReference>
<protein>
    <recommendedName>
        <fullName evidence="1">F5/8 type C domain-containing protein</fullName>
    </recommendedName>
</protein>
<feature type="domain" description="F5/8 type C" evidence="1">
    <location>
        <begin position="38"/>
        <end position="185"/>
    </location>
</feature>
<name>A0A1F5LS27_PENAI</name>
<evidence type="ECO:0000259" key="1">
    <source>
        <dbReference type="PROSITE" id="PS50022"/>
    </source>
</evidence>
<dbReference type="SUPFAM" id="SSF81296">
    <property type="entry name" value="E set domains"/>
    <property type="match status" value="1"/>
</dbReference>
<dbReference type="AlphaFoldDB" id="A0A1F5LS27"/>
<evidence type="ECO:0000313" key="3">
    <source>
        <dbReference type="Proteomes" id="UP000177622"/>
    </source>
</evidence>
<dbReference type="SUPFAM" id="SSF50965">
    <property type="entry name" value="Galactose oxidase, central domain"/>
    <property type="match status" value="1"/>
</dbReference>
<dbReference type="STRING" id="1835702.A0A1F5LS27"/>
<dbReference type="Pfam" id="PF00754">
    <property type="entry name" value="F5_F8_type_C"/>
    <property type="match status" value="1"/>
</dbReference>
<dbReference type="OrthoDB" id="2019572at2759"/>